<name>A0ABU0LDW7_XANAG</name>
<evidence type="ECO:0000313" key="3">
    <source>
        <dbReference type="EMBL" id="MDQ0505325.1"/>
    </source>
</evidence>
<dbReference type="PROSITE" id="PS00061">
    <property type="entry name" value="ADH_SHORT"/>
    <property type="match status" value="1"/>
</dbReference>
<dbReference type="InterPro" id="IPR020904">
    <property type="entry name" value="Sc_DH/Rdtase_CS"/>
</dbReference>
<dbReference type="EMBL" id="JAUSVY010000004">
    <property type="protein sequence ID" value="MDQ0505325.1"/>
    <property type="molecule type" value="Genomic_DNA"/>
</dbReference>
<dbReference type="Pfam" id="PF13561">
    <property type="entry name" value="adh_short_C2"/>
    <property type="match status" value="1"/>
</dbReference>
<dbReference type="GO" id="GO:0008874">
    <property type="term" value="F:gluconate 5-dehydrogenase activity"/>
    <property type="evidence" value="ECO:0007669"/>
    <property type="project" value="UniProtKB-EC"/>
</dbReference>
<dbReference type="EC" id="1.1.1.69" evidence="3"/>
<gene>
    <name evidence="3" type="ORF">QOZ94_002121</name>
</gene>
<evidence type="ECO:0000259" key="2">
    <source>
        <dbReference type="SMART" id="SM00822"/>
    </source>
</evidence>
<dbReference type="InterPro" id="IPR036291">
    <property type="entry name" value="NAD(P)-bd_dom_sf"/>
</dbReference>
<dbReference type="Gene3D" id="3.40.50.720">
    <property type="entry name" value="NAD(P)-binding Rossmann-like Domain"/>
    <property type="match status" value="1"/>
</dbReference>
<dbReference type="SMART" id="SM00822">
    <property type="entry name" value="PKS_KR"/>
    <property type="match status" value="1"/>
</dbReference>
<dbReference type="NCBIfam" id="NF004778">
    <property type="entry name" value="PRK06124.1"/>
    <property type="match status" value="1"/>
</dbReference>
<comment type="caution">
    <text evidence="3">The sequence shown here is derived from an EMBL/GenBank/DDBJ whole genome shotgun (WGS) entry which is preliminary data.</text>
</comment>
<dbReference type="InterPro" id="IPR002347">
    <property type="entry name" value="SDR_fam"/>
</dbReference>
<reference evidence="3 4" key="1">
    <citation type="submission" date="2023-07" db="EMBL/GenBank/DDBJ databases">
        <title>Genomic Encyclopedia of Type Strains, Phase IV (KMG-IV): sequencing the most valuable type-strain genomes for metagenomic binning, comparative biology and taxonomic classification.</title>
        <authorList>
            <person name="Goeker M."/>
        </authorList>
    </citation>
    <scope>NUCLEOTIDE SEQUENCE [LARGE SCALE GENOMIC DNA]</scope>
    <source>
        <strain evidence="3 4">DSM 3770</strain>
    </source>
</reference>
<dbReference type="Proteomes" id="UP001241747">
    <property type="component" value="Unassembled WGS sequence"/>
</dbReference>
<dbReference type="RefSeq" id="WP_237344496.1">
    <property type="nucleotide sequence ID" value="NZ_JABWGX010000004.1"/>
</dbReference>
<dbReference type="PANTHER" id="PTHR42879">
    <property type="entry name" value="3-OXOACYL-(ACYL-CARRIER-PROTEIN) REDUCTASE"/>
    <property type="match status" value="1"/>
</dbReference>
<accession>A0ABU0LDW7</accession>
<dbReference type="InterPro" id="IPR057326">
    <property type="entry name" value="KR_dom"/>
</dbReference>
<comment type="similarity">
    <text evidence="1">Belongs to the short-chain dehydrogenases/reductases (SDR) family.</text>
</comment>
<dbReference type="PANTHER" id="PTHR42879:SF2">
    <property type="entry name" value="3-OXOACYL-[ACYL-CARRIER-PROTEIN] REDUCTASE FABG"/>
    <property type="match status" value="1"/>
</dbReference>
<dbReference type="PRINTS" id="PR00081">
    <property type="entry name" value="GDHRDH"/>
</dbReference>
<organism evidence="3 4">
    <name type="scientific">Xanthobacter agilis</name>
    <dbReference type="NCBI Taxonomy" id="47492"/>
    <lineage>
        <taxon>Bacteria</taxon>
        <taxon>Pseudomonadati</taxon>
        <taxon>Pseudomonadota</taxon>
        <taxon>Alphaproteobacteria</taxon>
        <taxon>Hyphomicrobiales</taxon>
        <taxon>Xanthobacteraceae</taxon>
        <taxon>Xanthobacter</taxon>
    </lineage>
</organism>
<evidence type="ECO:0000313" key="4">
    <source>
        <dbReference type="Proteomes" id="UP001241747"/>
    </source>
</evidence>
<keyword evidence="4" id="KW-1185">Reference proteome</keyword>
<dbReference type="PRINTS" id="PR00080">
    <property type="entry name" value="SDRFAMILY"/>
</dbReference>
<dbReference type="InterPro" id="IPR050259">
    <property type="entry name" value="SDR"/>
</dbReference>
<feature type="domain" description="Ketoreductase" evidence="2">
    <location>
        <begin position="10"/>
        <end position="185"/>
    </location>
</feature>
<proteinExistence type="inferred from homology"/>
<keyword evidence="3" id="KW-0560">Oxidoreductase</keyword>
<evidence type="ECO:0000256" key="1">
    <source>
        <dbReference type="ARBA" id="ARBA00006484"/>
    </source>
</evidence>
<dbReference type="SUPFAM" id="SSF51735">
    <property type="entry name" value="NAD(P)-binding Rossmann-fold domains"/>
    <property type="match status" value="1"/>
</dbReference>
<sequence>MTHPFSLSGSTALVTGSASGLGFEIAAALAQAGAHVLVNGRDAARLAAAVTAIIRRGGHAEPLLLDVCDAAAVTRTVAGLGPVHILVNNAGARDRRGFLDMAQDDFRRLVEVDLMAPAHLTRELARGMVARGSGRIINIASIAGPLARAGDAAYTTAKGGLVALTRALAADLGPHGITVNAIAPGYFLTEPNAEFVRDQAVGEWLSRRTALGRWGRPEEIAGAAVFLASPAASYVTGHVLAVDGGYLAHF</sequence>
<protein>
    <submittedName>
        <fullName evidence="3">Gluconate 5-dehydrogenase</fullName>
        <ecNumber evidence="3">1.1.1.69</ecNumber>
    </submittedName>
</protein>